<dbReference type="InterPro" id="IPR020472">
    <property type="entry name" value="WD40_PAC1"/>
</dbReference>
<feature type="repeat" description="WD" evidence="5">
    <location>
        <begin position="468"/>
        <end position="509"/>
    </location>
</feature>
<dbReference type="PROSITE" id="PS00678">
    <property type="entry name" value="WD_REPEATS_1"/>
    <property type="match status" value="1"/>
</dbReference>
<evidence type="ECO:0000256" key="5">
    <source>
        <dbReference type="PROSITE-ProRule" id="PRU00221"/>
    </source>
</evidence>
<dbReference type="InterPro" id="IPR015943">
    <property type="entry name" value="WD40/YVTN_repeat-like_dom_sf"/>
</dbReference>
<dbReference type="PANTHER" id="PTHR19854">
    <property type="entry name" value="TRANSDUCIN BETA-LIKE 3"/>
    <property type="match status" value="1"/>
</dbReference>
<evidence type="ECO:0000256" key="3">
    <source>
        <dbReference type="ARBA" id="ARBA00022737"/>
    </source>
</evidence>
<dbReference type="InterPro" id="IPR036322">
    <property type="entry name" value="WD40_repeat_dom_sf"/>
</dbReference>
<feature type="repeat" description="WD" evidence="5">
    <location>
        <begin position="182"/>
        <end position="223"/>
    </location>
</feature>
<dbReference type="PRINTS" id="PR00320">
    <property type="entry name" value="GPROTEINBRPT"/>
</dbReference>
<feature type="repeat" description="WD" evidence="5">
    <location>
        <begin position="115"/>
        <end position="132"/>
    </location>
</feature>
<comment type="subcellular location">
    <subcellularLocation>
        <location evidence="1">Nucleus</location>
        <location evidence="1">Nucleolus</location>
    </subcellularLocation>
</comment>
<name>A0ABD1ELL3_HYPHA</name>
<keyword evidence="2 5" id="KW-0853">WD repeat</keyword>
<accession>A0ABD1ELL3</accession>
<evidence type="ECO:0000259" key="6">
    <source>
        <dbReference type="Pfam" id="PF08625"/>
    </source>
</evidence>
<dbReference type="GO" id="GO:0005730">
    <property type="term" value="C:nucleolus"/>
    <property type="evidence" value="ECO:0007669"/>
    <property type="project" value="UniProtKB-SubCell"/>
</dbReference>
<evidence type="ECO:0000313" key="7">
    <source>
        <dbReference type="EMBL" id="KAL1494162.1"/>
    </source>
</evidence>
<organism evidence="7 8">
    <name type="scientific">Hypothenemus hampei</name>
    <name type="common">Coffee berry borer</name>
    <dbReference type="NCBI Taxonomy" id="57062"/>
    <lineage>
        <taxon>Eukaryota</taxon>
        <taxon>Metazoa</taxon>
        <taxon>Ecdysozoa</taxon>
        <taxon>Arthropoda</taxon>
        <taxon>Hexapoda</taxon>
        <taxon>Insecta</taxon>
        <taxon>Pterygota</taxon>
        <taxon>Neoptera</taxon>
        <taxon>Endopterygota</taxon>
        <taxon>Coleoptera</taxon>
        <taxon>Polyphaga</taxon>
        <taxon>Cucujiformia</taxon>
        <taxon>Curculionidae</taxon>
        <taxon>Scolytinae</taxon>
        <taxon>Hypothenemus</taxon>
    </lineage>
</organism>
<dbReference type="PROSITE" id="PS50294">
    <property type="entry name" value="WD_REPEATS_REGION"/>
    <property type="match status" value="4"/>
</dbReference>
<reference evidence="7 8" key="1">
    <citation type="submission" date="2024-05" db="EMBL/GenBank/DDBJ databases">
        <title>Genetic variation in Jamaican populations of the coffee berry borer (Hypothenemus hampei).</title>
        <authorList>
            <person name="Errbii M."/>
            <person name="Myrie A."/>
        </authorList>
    </citation>
    <scope>NUCLEOTIDE SEQUENCE [LARGE SCALE GENOMIC DNA]</scope>
    <source>
        <strain evidence="7">JA-Hopewell-2020-01-JO</strain>
        <tissue evidence="7">Whole body</tissue>
    </source>
</reference>
<dbReference type="InterPro" id="IPR001680">
    <property type="entry name" value="WD40_rpt"/>
</dbReference>
<dbReference type="InterPro" id="IPR019775">
    <property type="entry name" value="WD40_repeat_CS"/>
</dbReference>
<feature type="repeat" description="WD" evidence="5">
    <location>
        <begin position="369"/>
        <end position="403"/>
    </location>
</feature>
<protein>
    <recommendedName>
        <fullName evidence="6">U3 small nucleolar RNA-associated protein 13 C-terminal domain-containing protein</fullName>
    </recommendedName>
</protein>
<feature type="repeat" description="WD" evidence="5">
    <location>
        <begin position="552"/>
        <end position="593"/>
    </location>
</feature>
<gene>
    <name evidence="7" type="ORF">ABEB36_009806</name>
</gene>
<dbReference type="PANTHER" id="PTHR19854:SF15">
    <property type="entry name" value="TRANSDUCIN BETA-LIKE PROTEIN 3"/>
    <property type="match status" value="1"/>
</dbReference>
<dbReference type="Gene3D" id="2.130.10.10">
    <property type="entry name" value="YVTN repeat-like/Quinoprotein amine dehydrogenase"/>
    <property type="match status" value="3"/>
</dbReference>
<keyword evidence="3" id="KW-0677">Repeat</keyword>
<sequence>MSSNTKLKEAYDIESKHGAFYTGGNIQWLEDTLYCQTHNAVNLLNIETGTVTQSIGEPKENEEIDAIQTFTTDGNRFVSSHKSGLLKLWNQSGTLEKMWKYIHKGPIAKLCLKLNILASGGSDSTVRIWDMQYQTCFLALKGCQGVINVVEFHSEENSLFASGDDGKINQYELKKGELINVYEAHFSKVTAIVFTHDKNHFVSCGRDKVLVLWEFNKKTPLKTTAIYEAIETIVGLPAKFKLPDFKSSSEEIYVASAGENGVVRVWALKNPRQVYAQSNSLVSKATEGGLAVTHLIYNQKFKSLAIVTVEHNIVIHHLKSFVCLKQFIGFSDDILDIAFLGKHDSHFAVATNSKDIKLYTNNSMSCQLLKGHEDFVLALAVCPQDRDLLLSASKDNSVRLWKLIAGVQMDCLATAKKHTGSVGSVSFFQNFATNFISASHDTCLKLWTIQENKQRSTVKVTLNCKQTVVAHQKDINSVSVSPNDKMVASASQDKTVKLWTSDSLELIGMLKGHKRGVWSVRFSPVDQVVVTSSADCTIKLWSVANLSCLKTFEGHESSVLKAEFLSHGLQILSAGADGLLKLFNIKNSECQCTMDQHEGRVWALAVKPDESGFISGGSDSYLIKWKDVTEERKQQRQKELEELALEEQKLSNYIQSDKLLKALKLALKLERPFQTLKIVERIIKRGESGLPDTIESLRNDQKESLLNCALNWNMNSKNCHPAQLVINILMGQLQTGDFRPVGFSNIMETALPYTERHFKRLTQMMQDINLVSYSINCMQPHSKSVQM</sequence>
<dbReference type="SUPFAM" id="SSF50978">
    <property type="entry name" value="WD40 repeat-like"/>
    <property type="match status" value="2"/>
</dbReference>
<dbReference type="SMART" id="SM00320">
    <property type="entry name" value="WD40"/>
    <property type="match status" value="11"/>
</dbReference>
<dbReference type="PROSITE" id="PS50082">
    <property type="entry name" value="WD_REPEATS_2"/>
    <property type="match status" value="8"/>
</dbReference>
<dbReference type="Pfam" id="PF00400">
    <property type="entry name" value="WD40"/>
    <property type="match status" value="8"/>
</dbReference>
<evidence type="ECO:0000256" key="4">
    <source>
        <dbReference type="ARBA" id="ARBA00023242"/>
    </source>
</evidence>
<feature type="repeat" description="WD" evidence="5">
    <location>
        <begin position="510"/>
        <end position="551"/>
    </location>
</feature>
<comment type="caution">
    <text evidence="7">The sequence shown here is derived from an EMBL/GenBank/DDBJ whole genome shotgun (WGS) entry which is preliminary data.</text>
</comment>
<feature type="repeat" description="WD" evidence="5">
    <location>
        <begin position="415"/>
        <end position="457"/>
    </location>
</feature>
<dbReference type="CDD" id="cd00200">
    <property type="entry name" value="WD40"/>
    <property type="match status" value="1"/>
</dbReference>
<dbReference type="AlphaFoldDB" id="A0ABD1ELL3"/>
<evidence type="ECO:0000313" key="8">
    <source>
        <dbReference type="Proteomes" id="UP001566132"/>
    </source>
</evidence>
<dbReference type="Proteomes" id="UP001566132">
    <property type="component" value="Unassembled WGS sequence"/>
</dbReference>
<evidence type="ECO:0000256" key="2">
    <source>
        <dbReference type="ARBA" id="ARBA00022574"/>
    </source>
</evidence>
<keyword evidence="8" id="KW-1185">Reference proteome</keyword>
<keyword evidence="4" id="KW-0539">Nucleus</keyword>
<feature type="repeat" description="WD" evidence="5">
    <location>
        <begin position="594"/>
        <end position="626"/>
    </location>
</feature>
<feature type="domain" description="U3 small nucleolar RNA-associated protein 13 C-terminal" evidence="6">
    <location>
        <begin position="647"/>
        <end position="778"/>
    </location>
</feature>
<dbReference type="EMBL" id="JBDJPC010000007">
    <property type="protein sequence ID" value="KAL1494162.1"/>
    <property type="molecule type" value="Genomic_DNA"/>
</dbReference>
<dbReference type="Pfam" id="PF08625">
    <property type="entry name" value="Utp13"/>
    <property type="match status" value="1"/>
</dbReference>
<dbReference type="InterPro" id="IPR013934">
    <property type="entry name" value="Utp13_C"/>
</dbReference>
<evidence type="ECO:0000256" key="1">
    <source>
        <dbReference type="ARBA" id="ARBA00004604"/>
    </source>
</evidence>
<proteinExistence type="predicted"/>